<dbReference type="EMBL" id="JANBUL010000029">
    <property type="protein sequence ID" value="KAJ2784306.1"/>
    <property type="molecule type" value="Genomic_DNA"/>
</dbReference>
<evidence type="ECO:0000313" key="3">
    <source>
        <dbReference type="Proteomes" id="UP001140217"/>
    </source>
</evidence>
<reference evidence="2" key="1">
    <citation type="submission" date="2022-07" db="EMBL/GenBank/DDBJ databases">
        <title>Phylogenomic reconstructions and comparative analyses of Kickxellomycotina fungi.</title>
        <authorList>
            <person name="Reynolds N.K."/>
            <person name="Stajich J.E."/>
            <person name="Barry K."/>
            <person name="Grigoriev I.V."/>
            <person name="Crous P."/>
            <person name="Smith M.E."/>
        </authorList>
    </citation>
    <scope>NUCLEOTIDE SEQUENCE</scope>
    <source>
        <strain evidence="2">NBRC 105414</strain>
    </source>
</reference>
<dbReference type="Pfam" id="PF09729">
    <property type="entry name" value="Gti1_Pac2"/>
    <property type="match status" value="1"/>
</dbReference>
<proteinExistence type="predicted"/>
<feature type="compositionally biased region" description="Pro residues" evidence="1">
    <location>
        <begin position="384"/>
        <end position="397"/>
    </location>
</feature>
<keyword evidence="3" id="KW-1185">Reference proteome</keyword>
<dbReference type="OrthoDB" id="5572844at2759"/>
<feature type="compositionally biased region" description="Low complexity" evidence="1">
    <location>
        <begin position="348"/>
        <end position="358"/>
    </location>
</feature>
<dbReference type="Proteomes" id="UP001140217">
    <property type="component" value="Unassembled WGS sequence"/>
</dbReference>
<evidence type="ECO:0000256" key="1">
    <source>
        <dbReference type="SAM" id="MobiDB-lite"/>
    </source>
</evidence>
<dbReference type="GO" id="GO:0003677">
    <property type="term" value="F:DNA binding"/>
    <property type="evidence" value="ECO:0007669"/>
    <property type="project" value="TreeGrafter"/>
</dbReference>
<feature type="region of interest" description="Disordered" evidence="1">
    <location>
        <begin position="381"/>
        <end position="402"/>
    </location>
</feature>
<protein>
    <submittedName>
        <fullName evidence="2">Gluconate transport-inducing protein</fullName>
    </submittedName>
</protein>
<organism evidence="2 3">
    <name type="scientific">Coemansia javaensis</name>
    <dbReference type="NCBI Taxonomy" id="2761396"/>
    <lineage>
        <taxon>Eukaryota</taxon>
        <taxon>Fungi</taxon>
        <taxon>Fungi incertae sedis</taxon>
        <taxon>Zoopagomycota</taxon>
        <taxon>Kickxellomycotina</taxon>
        <taxon>Kickxellomycetes</taxon>
        <taxon>Kickxellales</taxon>
        <taxon>Kickxellaceae</taxon>
        <taxon>Coemansia</taxon>
    </lineage>
</organism>
<evidence type="ECO:0000313" key="2">
    <source>
        <dbReference type="EMBL" id="KAJ2784306.1"/>
    </source>
</evidence>
<dbReference type="PANTHER" id="PTHR28027">
    <property type="entry name" value="TRANSCRIPTIONAL REGULATOR MIT1"/>
    <property type="match status" value="1"/>
</dbReference>
<feature type="region of interest" description="Disordered" evidence="1">
    <location>
        <begin position="321"/>
        <end position="368"/>
    </location>
</feature>
<dbReference type="AlphaFoldDB" id="A0A9W8HDP1"/>
<dbReference type="InterPro" id="IPR018608">
    <property type="entry name" value="Gti1/Pac2"/>
</dbReference>
<dbReference type="PANTHER" id="PTHR28027:SF1">
    <property type="entry name" value="CAMP INDEPENDENT REGULATORY PROTEIN (AFU_ORTHOLOGUE AFUA_3G09640)"/>
    <property type="match status" value="1"/>
</dbReference>
<accession>A0A9W8HDP1</accession>
<gene>
    <name evidence="2" type="primary">PTH2_1</name>
    <name evidence="2" type="ORF">H4R18_001192</name>
</gene>
<comment type="caution">
    <text evidence="2">The sequence shown here is derived from an EMBL/GenBank/DDBJ whole genome shotgun (WGS) entry which is preliminary data.</text>
</comment>
<feature type="compositionally biased region" description="Low complexity" evidence="1">
    <location>
        <begin position="321"/>
        <end position="333"/>
    </location>
</feature>
<sequence length="431" mass="46160">MDPTYHGYVATTDDALLLFEACRLGILERRKRRLSDSERRCIAPGHVFVWDETESGIRRWTDGRRWSPSRVNGCFLVYSELEPRSDQQQRLPESKQSDVPLESGLTKRTLSLFTTQNSKLHLVCYFRKSDLGGVRATTPSQDPYLRGITIPRSLYPEILPEMPQPPAAPHARKRRLSIAPVTIMVRGCTSMQPVQCSNSPLAHRAPLGAADQCASPYAYHPAAAAAAAAHGPPVPVASAIPAHVSRRRRNSTASDYYMYTTLHRTCAGHAAQPPAAPGAAGELPPPCPMQYHHGPGVGGAAAGWHPQAAGTVPMAGCPCNSSSGSGDNGVGSPHAHTTPLLASPHGWASAASTRRSSTLVGSDGCGEGRVQLPPISELLKSIDRPPPLPVTSPPTPSAAPTQKLTSLQSYLPAESLWTQRQPRSDIASFAI</sequence>
<name>A0A9W8HDP1_9FUNG</name>